<dbReference type="EMBL" id="JACTNZ010000011">
    <property type="protein sequence ID" value="KAG5526783.1"/>
    <property type="molecule type" value="Genomic_DNA"/>
</dbReference>
<sequence length="145" mass="14934">MLENIETEDKYLDDQMIQVKQHMVNKIGPSSEFGESQCMLDFTNKRNMGGNGILGALKANHFLILFLKNSTYLYGQAEASKNVIGGIGGSGNSGSTGGSQGIGVKQGSGDIGGSRGTGGLSTGGGVMGVTSAGTWVEDLEPKDVG</sequence>
<keyword evidence="3" id="KW-1185">Reference proteome</keyword>
<accession>A0AAV6IGV3</accession>
<comment type="caution">
    <text evidence="2">The sequence shown here is derived from an EMBL/GenBank/DDBJ whole genome shotgun (WGS) entry which is preliminary data.</text>
</comment>
<dbReference type="Proteomes" id="UP000823749">
    <property type="component" value="Chromosome 11"/>
</dbReference>
<proteinExistence type="predicted"/>
<evidence type="ECO:0000256" key="1">
    <source>
        <dbReference type="SAM" id="MobiDB-lite"/>
    </source>
</evidence>
<protein>
    <submittedName>
        <fullName evidence="2">Uncharacterized protein</fullName>
    </submittedName>
</protein>
<evidence type="ECO:0000313" key="2">
    <source>
        <dbReference type="EMBL" id="KAG5526783.1"/>
    </source>
</evidence>
<dbReference type="AlphaFoldDB" id="A0AAV6IGV3"/>
<name>A0AAV6IGV3_9ERIC</name>
<organism evidence="2 3">
    <name type="scientific">Rhododendron griersonianum</name>
    <dbReference type="NCBI Taxonomy" id="479676"/>
    <lineage>
        <taxon>Eukaryota</taxon>
        <taxon>Viridiplantae</taxon>
        <taxon>Streptophyta</taxon>
        <taxon>Embryophyta</taxon>
        <taxon>Tracheophyta</taxon>
        <taxon>Spermatophyta</taxon>
        <taxon>Magnoliopsida</taxon>
        <taxon>eudicotyledons</taxon>
        <taxon>Gunneridae</taxon>
        <taxon>Pentapetalae</taxon>
        <taxon>asterids</taxon>
        <taxon>Ericales</taxon>
        <taxon>Ericaceae</taxon>
        <taxon>Ericoideae</taxon>
        <taxon>Rhodoreae</taxon>
        <taxon>Rhododendron</taxon>
    </lineage>
</organism>
<reference evidence="2" key="1">
    <citation type="submission" date="2020-08" db="EMBL/GenBank/DDBJ databases">
        <title>Plant Genome Project.</title>
        <authorList>
            <person name="Zhang R.-G."/>
        </authorList>
    </citation>
    <scope>NUCLEOTIDE SEQUENCE</scope>
    <source>
        <strain evidence="2">WSP0</strain>
        <tissue evidence="2">Leaf</tissue>
    </source>
</reference>
<evidence type="ECO:0000313" key="3">
    <source>
        <dbReference type="Proteomes" id="UP000823749"/>
    </source>
</evidence>
<gene>
    <name evidence="2" type="ORF">RHGRI_032897</name>
</gene>
<feature type="region of interest" description="Disordered" evidence="1">
    <location>
        <begin position="87"/>
        <end position="125"/>
    </location>
</feature>